<evidence type="ECO:0000256" key="6">
    <source>
        <dbReference type="ARBA" id="ARBA00022807"/>
    </source>
</evidence>
<keyword evidence="11" id="KW-1185">Reference proteome</keyword>
<evidence type="ECO:0000259" key="9">
    <source>
        <dbReference type="PROSITE" id="PS52048"/>
    </source>
</evidence>
<evidence type="ECO:0000256" key="1">
    <source>
        <dbReference type="ARBA" id="ARBA00000707"/>
    </source>
</evidence>
<dbReference type="Gene3D" id="3.40.532.10">
    <property type="entry name" value="Peptidase C12, ubiquitin carboxyl-terminal hydrolase"/>
    <property type="match status" value="1"/>
</dbReference>
<name>A0ABR0KVP0_9PEZI</name>
<comment type="caution">
    <text evidence="10">The sequence shown here is derived from an EMBL/GenBank/DDBJ whole genome shotgun (WGS) entry which is preliminary data.</text>
</comment>
<dbReference type="InterPro" id="IPR036959">
    <property type="entry name" value="Peptidase_C12_UCH_sf"/>
</dbReference>
<evidence type="ECO:0000256" key="3">
    <source>
        <dbReference type="ARBA" id="ARBA00022670"/>
    </source>
</evidence>
<evidence type="ECO:0000313" key="11">
    <source>
        <dbReference type="Proteomes" id="UP001308179"/>
    </source>
</evidence>
<dbReference type="InterPro" id="IPR038765">
    <property type="entry name" value="Papain-like_cys_pep_sf"/>
</dbReference>
<dbReference type="InterPro" id="IPR001578">
    <property type="entry name" value="Peptidase_C12_UCH"/>
</dbReference>
<evidence type="ECO:0000256" key="8">
    <source>
        <dbReference type="RuleBase" id="RU361215"/>
    </source>
</evidence>
<dbReference type="EC" id="3.4.19.12" evidence="8"/>
<dbReference type="GO" id="GO:0004843">
    <property type="term" value="F:cysteine-type deubiquitinase activity"/>
    <property type="evidence" value="ECO:0007669"/>
    <property type="project" value="UniProtKB-EC"/>
</dbReference>
<keyword evidence="5 8" id="KW-0378">Hydrolase</keyword>
<comment type="similarity">
    <text evidence="2 7 8">Belongs to the peptidase C12 family.</text>
</comment>
<protein>
    <recommendedName>
        <fullName evidence="8">Ubiquitin carboxyl-terminal hydrolase</fullName>
        <ecNumber evidence="8">3.4.19.12</ecNumber>
    </recommendedName>
</protein>
<dbReference type="PROSITE" id="PS52048">
    <property type="entry name" value="UCH_DOMAIN"/>
    <property type="match status" value="1"/>
</dbReference>
<comment type="caution">
    <text evidence="7">Lacks conserved residue(s) required for the propagation of feature annotation.</text>
</comment>
<sequence>MAGEQSQTDQYGTAAADVPKGKKRFIPLENNPEVMSTLLHKLGLSPALQFHDVFSIDDADLLAFVPRPAYALLLVFPVSQTYEKFRYEEDLH</sequence>
<keyword evidence="6 8" id="KW-0788">Thiol protease</keyword>
<reference evidence="10 11" key="1">
    <citation type="submission" date="2023-08" db="EMBL/GenBank/DDBJ databases">
        <title>Black Yeasts Isolated from many extreme environments.</title>
        <authorList>
            <person name="Coleine C."/>
            <person name="Stajich J.E."/>
            <person name="Selbmann L."/>
        </authorList>
    </citation>
    <scope>NUCLEOTIDE SEQUENCE [LARGE SCALE GENOMIC DNA]</scope>
    <source>
        <strain evidence="10 11">CCFEE 5386</strain>
    </source>
</reference>
<keyword evidence="4 8" id="KW-0833">Ubl conjugation pathway</keyword>
<dbReference type="EMBL" id="JAVRRR010001421">
    <property type="protein sequence ID" value="KAK5139076.1"/>
    <property type="molecule type" value="Genomic_DNA"/>
</dbReference>
<dbReference type="Pfam" id="PF01088">
    <property type="entry name" value="Peptidase_C12"/>
    <property type="match status" value="1"/>
</dbReference>
<organism evidence="10 11">
    <name type="scientific">Rachicladosporium monterosium</name>
    <dbReference type="NCBI Taxonomy" id="1507873"/>
    <lineage>
        <taxon>Eukaryota</taxon>
        <taxon>Fungi</taxon>
        <taxon>Dikarya</taxon>
        <taxon>Ascomycota</taxon>
        <taxon>Pezizomycotina</taxon>
        <taxon>Dothideomycetes</taxon>
        <taxon>Dothideomycetidae</taxon>
        <taxon>Cladosporiales</taxon>
        <taxon>Cladosporiaceae</taxon>
        <taxon>Rachicladosporium</taxon>
    </lineage>
</organism>
<keyword evidence="3 8" id="KW-0645">Protease</keyword>
<dbReference type="SUPFAM" id="SSF54001">
    <property type="entry name" value="Cysteine proteinases"/>
    <property type="match status" value="1"/>
</dbReference>
<feature type="non-terminal residue" evidence="10">
    <location>
        <position position="92"/>
    </location>
</feature>
<dbReference type="PRINTS" id="PR00707">
    <property type="entry name" value="UBCTHYDRLASE"/>
</dbReference>
<evidence type="ECO:0000256" key="5">
    <source>
        <dbReference type="ARBA" id="ARBA00022801"/>
    </source>
</evidence>
<dbReference type="PANTHER" id="PTHR10589">
    <property type="entry name" value="UBIQUITIN CARBOXYL-TERMINAL HYDROLASE"/>
    <property type="match status" value="1"/>
</dbReference>
<comment type="catalytic activity">
    <reaction evidence="1 8">
        <text>Thiol-dependent hydrolysis of ester, thioester, amide, peptide and isopeptide bonds formed by the C-terminal Gly of ubiquitin (a 76-residue protein attached to proteins as an intracellular targeting signal).</text>
        <dbReference type="EC" id="3.4.19.12"/>
    </reaction>
</comment>
<dbReference type="Proteomes" id="UP001308179">
    <property type="component" value="Unassembled WGS sequence"/>
</dbReference>
<gene>
    <name evidence="10" type="primary">YUH1</name>
    <name evidence="10" type="ORF">LTR32_007599</name>
</gene>
<evidence type="ECO:0000256" key="2">
    <source>
        <dbReference type="ARBA" id="ARBA00009326"/>
    </source>
</evidence>
<proteinExistence type="inferred from homology"/>
<evidence type="ECO:0000313" key="10">
    <source>
        <dbReference type="EMBL" id="KAK5139076.1"/>
    </source>
</evidence>
<evidence type="ECO:0000256" key="4">
    <source>
        <dbReference type="ARBA" id="ARBA00022786"/>
    </source>
</evidence>
<accession>A0ABR0KVP0</accession>
<dbReference type="PANTHER" id="PTHR10589:SF17">
    <property type="entry name" value="UBIQUITIN CARBOXYL-TERMINAL HYDROLASE"/>
    <property type="match status" value="1"/>
</dbReference>
<evidence type="ECO:0000256" key="7">
    <source>
        <dbReference type="PROSITE-ProRule" id="PRU01393"/>
    </source>
</evidence>
<feature type="domain" description="UCH catalytic" evidence="9">
    <location>
        <begin position="24"/>
        <end position="92"/>
    </location>
</feature>